<accession>A0A2H3TQH7</accession>
<evidence type="ECO:0000313" key="1">
    <source>
        <dbReference type="EMBL" id="SCO90884.1"/>
    </source>
</evidence>
<dbReference type="Proteomes" id="UP000219369">
    <property type="component" value="Unassembled WGS sequence"/>
</dbReference>
<dbReference type="AlphaFoldDB" id="A0A2H3TQH7"/>
<organism evidence="1 2">
    <name type="scientific">Fusarium oxysporum</name>
    <name type="common">Fusarium vascular wilt</name>
    <dbReference type="NCBI Taxonomy" id="5507"/>
    <lineage>
        <taxon>Eukaryota</taxon>
        <taxon>Fungi</taxon>
        <taxon>Dikarya</taxon>
        <taxon>Ascomycota</taxon>
        <taxon>Pezizomycotina</taxon>
        <taxon>Sordariomycetes</taxon>
        <taxon>Hypocreomycetidae</taxon>
        <taxon>Hypocreales</taxon>
        <taxon>Nectriaceae</taxon>
        <taxon>Fusarium</taxon>
        <taxon>Fusarium oxysporum species complex</taxon>
    </lineage>
</organism>
<dbReference type="OrthoDB" id="5094103at2759"/>
<evidence type="ECO:0000313" key="2">
    <source>
        <dbReference type="Proteomes" id="UP000219369"/>
    </source>
</evidence>
<sequence length="179" mass="21957">MSYHHSPQDAASLKSSPRTEKSAFYLDGKAVKILHEIECLNHNLCLIRRQLDINTRDLEKIHFYRTKAKLGWFGQLRRRLNKQLDYQKLRERQTDQIRTKLLIIQILSDRKVIARREARLAKLQTDFEARIQWKSKKDEQDYRDWLGDVKRRRDVKNSWKMKQKKRDKERWEGKWQEFY</sequence>
<gene>
    <name evidence="1" type="ORF">FRV6_15012</name>
</gene>
<protein>
    <submittedName>
        <fullName evidence="1">Uncharacterized protein</fullName>
    </submittedName>
</protein>
<reference evidence="2" key="1">
    <citation type="submission" date="2016-09" db="EMBL/GenBank/DDBJ databases">
        <authorList>
            <person name="Guldener U."/>
        </authorList>
    </citation>
    <scope>NUCLEOTIDE SEQUENCE [LARGE SCALE GENOMIC DNA]</scope>
    <source>
        <strain evidence="2">V64-1</strain>
    </source>
</reference>
<proteinExistence type="predicted"/>
<dbReference type="EMBL" id="FMJY01000009">
    <property type="protein sequence ID" value="SCO90884.1"/>
    <property type="molecule type" value="Genomic_DNA"/>
</dbReference>
<name>A0A2H3TQH7_FUSOX</name>
<dbReference type="VEuPathDB" id="FungiDB:FOC1_g10005429"/>